<dbReference type="RefSeq" id="WP_281448573.1">
    <property type="nucleotide sequence ID" value="NZ_JASBAO010000001.1"/>
</dbReference>
<accession>A0ABT6Q302</accession>
<keyword evidence="1 4" id="KW-0808">Transferase</keyword>
<dbReference type="InterPro" id="IPR050201">
    <property type="entry name" value="Bacterial_glucokinase"/>
</dbReference>
<proteinExistence type="inferred from homology"/>
<comment type="similarity">
    <text evidence="3">Belongs to the bacterial glucokinase family.</text>
</comment>
<evidence type="ECO:0000313" key="5">
    <source>
        <dbReference type="Proteomes" id="UP001431634"/>
    </source>
</evidence>
<dbReference type="SUPFAM" id="SSF53067">
    <property type="entry name" value="Actin-like ATPase domain"/>
    <property type="match status" value="1"/>
</dbReference>
<protein>
    <submittedName>
        <fullName evidence="4">Glucokinase</fullName>
        <ecNumber evidence="4">2.7.1.2</ecNumber>
    </submittedName>
</protein>
<keyword evidence="5" id="KW-1185">Reference proteome</keyword>
<dbReference type="NCBIfam" id="TIGR00749">
    <property type="entry name" value="glk"/>
    <property type="match status" value="1"/>
</dbReference>
<dbReference type="InterPro" id="IPR043129">
    <property type="entry name" value="ATPase_NBD"/>
</dbReference>
<evidence type="ECO:0000256" key="1">
    <source>
        <dbReference type="ARBA" id="ARBA00022679"/>
    </source>
</evidence>
<dbReference type="Pfam" id="PF02685">
    <property type="entry name" value="Glucokinase"/>
    <property type="match status" value="1"/>
</dbReference>
<dbReference type="GO" id="GO:0004340">
    <property type="term" value="F:glucokinase activity"/>
    <property type="evidence" value="ECO:0007669"/>
    <property type="project" value="UniProtKB-EC"/>
</dbReference>
<reference evidence="4" key="1">
    <citation type="submission" date="2023-05" db="EMBL/GenBank/DDBJ databases">
        <title>Whole genome sequence of Commensalibacter sp.</title>
        <authorList>
            <person name="Charoenyingcharoen P."/>
            <person name="Yukphan P."/>
        </authorList>
    </citation>
    <scope>NUCLEOTIDE SEQUENCE</scope>
    <source>
        <strain evidence="4">TBRC 16381</strain>
    </source>
</reference>
<evidence type="ECO:0000256" key="3">
    <source>
        <dbReference type="RuleBase" id="RU004046"/>
    </source>
</evidence>
<sequence>MTTNNTQAEKNSENAQEVIVADIGGTNARFAIAKVKSGKVLSIEHETILKTADYATMQLAWDAFGQKIGRPLPDVASMAIACPIRGDILKFSNSPWIIRPALIPQQLNLKKLVLINDFEAVAHATAHCEDQYLKPICGPRRKDAPDGVTTIVGPGTGLGVASLHFDNANDTYIVTPSEGGHITYAPCDNIDISILRYLKQHYRRVSAERILSGPGLGNIYEALAASAGLSVTHHSDSNLWDAALKGTDHLATAALERFCLNFGTFCADIALVQLANRVVISGGIGQLLADYLPHSGFGERFVDKGRFERMLAQISVELLTYPQPGILGAAAAYAVKHTK</sequence>
<evidence type="ECO:0000256" key="2">
    <source>
        <dbReference type="ARBA" id="ARBA00022777"/>
    </source>
</evidence>
<keyword evidence="2" id="KW-0418">Kinase</keyword>
<gene>
    <name evidence="4" type="primary">glk</name>
    <name evidence="4" type="ORF">QJV27_08910</name>
</gene>
<dbReference type="Gene3D" id="3.40.367.20">
    <property type="match status" value="1"/>
</dbReference>
<dbReference type="EMBL" id="JASBAO010000001">
    <property type="protein sequence ID" value="MDI2091482.1"/>
    <property type="molecule type" value="Genomic_DNA"/>
</dbReference>
<dbReference type="CDD" id="cd24008">
    <property type="entry name" value="ASKHA_NBD_GLK"/>
    <property type="match status" value="1"/>
</dbReference>
<dbReference type="Proteomes" id="UP001431634">
    <property type="component" value="Unassembled WGS sequence"/>
</dbReference>
<evidence type="ECO:0000313" key="4">
    <source>
        <dbReference type="EMBL" id="MDI2091482.1"/>
    </source>
</evidence>
<dbReference type="PANTHER" id="PTHR47690:SF1">
    <property type="entry name" value="GLUCOKINASE"/>
    <property type="match status" value="1"/>
</dbReference>
<organism evidence="4 5">
    <name type="scientific">Commensalibacter oyaizuii</name>
    <dbReference type="NCBI Taxonomy" id="3043873"/>
    <lineage>
        <taxon>Bacteria</taxon>
        <taxon>Pseudomonadati</taxon>
        <taxon>Pseudomonadota</taxon>
        <taxon>Alphaproteobacteria</taxon>
        <taxon>Acetobacterales</taxon>
        <taxon>Acetobacteraceae</taxon>
    </lineage>
</organism>
<dbReference type="InterPro" id="IPR003836">
    <property type="entry name" value="Glucokinase"/>
</dbReference>
<dbReference type="PANTHER" id="PTHR47690">
    <property type="entry name" value="GLUCOKINASE"/>
    <property type="match status" value="1"/>
</dbReference>
<dbReference type="EC" id="2.7.1.2" evidence="4"/>
<name>A0ABT6Q302_9PROT</name>
<dbReference type="Gene3D" id="3.30.420.40">
    <property type="match status" value="1"/>
</dbReference>
<comment type="caution">
    <text evidence="4">The sequence shown here is derived from an EMBL/GenBank/DDBJ whole genome shotgun (WGS) entry which is preliminary data.</text>
</comment>